<feature type="compositionally biased region" description="Basic residues" evidence="1">
    <location>
        <begin position="19"/>
        <end position="28"/>
    </location>
</feature>
<sequence length="667" mass="73622">MPKIKIKRAPKGGKSIKGFSKRPIKGPKKPIPQARRESSSSLSSPADLSDEHGYSAVDDVSDSDDDDEDHVFAAEEKHIISHERHRQQDVFSTTPRPDFVSVFMDQDDEAADADNDESDDEDISPSQQQGMQSFSSDIELDDAADESSDDSESWNGFALEDEATVPVETSPAADLGTPTQRHVRFTGVPDSDSESDETEDDHDDFFPDIFVAQQSLDPNFRREIERDDDDDDDSSVALSFWDHTEAAEHGEPWEYDQNYKDAANASLGGRRLSIEDRFNGHDGPLAEWDEGHVLNSAQRRGSDSTIGPATEPTPLLEHRREDSLEEESDDGYDSDDDGDTTDDDQPVLISRKEPLPRQQDTAADAPSAPTPEPDKKSGESKPAAGRLPLRSSGKPICVLNPHTRKMMIFTPRKKRHLQQLPTDYFSLSKMAPDGASVLNPALNPELSLDMMSLWQMAGQSNQLYFEPTMKSSDVYWSLPLGFGNAPSEESFLDDGEDDLDEEKNLDIDDFIIYDGNCEDDNQEADIIPADSEDGNNQSRRSSTATGAEHTLFTGASGDLLDHLTNTRSVGAFRINQMQRKHILNGEATEDSIDFSNSYTVGALRGLKHGSLSGANTPLTPERRHKKRPVKSSLGGSNLKRKASGMATDSNLVHKKHRSISDLPTMSV</sequence>
<dbReference type="OrthoDB" id="5399183at2759"/>
<feature type="region of interest" description="Disordered" evidence="1">
    <location>
        <begin position="1"/>
        <end position="204"/>
    </location>
</feature>
<organism evidence="2 3">
    <name type="scientific">Coniella lustricola</name>
    <dbReference type="NCBI Taxonomy" id="2025994"/>
    <lineage>
        <taxon>Eukaryota</taxon>
        <taxon>Fungi</taxon>
        <taxon>Dikarya</taxon>
        <taxon>Ascomycota</taxon>
        <taxon>Pezizomycotina</taxon>
        <taxon>Sordariomycetes</taxon>
        <taxon>Sordariomycetidae</taxon>
        <taxon>Diaporthales</taxon>
        <taxon>Schizoparmaceae</taxon>
        <taxon>Coniella</taxon>
    </lineage>
</organism>
<evidence type="ECO:0000256" key="1">
    <source>
        <dbReference type="SAM" id="MobiDB-lite"/>
    </source>
</evidence>
<evidence type="ECO:0000313" key="2">
    <source>
        <dbReference type="EMBL" id="PSR92149.1"/>
    </source>
</evidence>
<feature type="region of interest" description="Disordered" evidence="1">
    <location>
        <begin position="223"/>
        <end position="257"/>
    </location>
</feature>
<dbReference type="STRING" id="2025994.A0A2T3AD03"/>
<gene>
    <name evidence="2" type="ORF">BD289DRAFT_481176</name>
</gene>
<feature type="compositionally biased region" description="Polar residues" evidence="1">
    <location>
        <begin position="295"/>
        <end position="307"/>
    </location>
</feature>
<dbReference type="AlphaFoldDB" id="A0A2T3AD03"/>
<feature type="compositionally biased region" description="Acidic residues" evidence="1">
    <location>
        <begin position="105"/>
        <end position="123"/>
    </location>
</feature>
<proteinExistence type="predicted"/>
<feature type="compositionally biased region" description="Acidic residues" evidence="1">
    <location>
        <begin position="59"/>
        <end position="69"/>
    </location>
</feature>
<accession>A0A2T3AD03</accession>
<reference evidence="2 3" key="1">
    <citation type="journal article" date="2018" name="Mycol. Prog.">
        <title>Coniella lustricola, a new species from submerged detritus.</title>
        <authorList>
            <person name="Raudabaugh D.B."/>
            <person name="Iturriaga T."/>
            <person name="Carver A."/>
            <person name="Mondo S."/>
            <person name="Pangilinan J."/>
            <person name="Lipzen A."/>
            <person name="He G."/>
            <person name="Amirebrahimi M."/>
            <person name="Grigoriev I.V."/>
            <person name="Miller A.N."/>
        </authorList>
    </citation>
    <scope>NUCLEOTIDE SEQUENCE [LARGE SCALE GENOMIC DNA]</scope>
    <source>
        <strain evidence="2 3">B22-T-1</strain>
    </source>
</reference>
<evidence type="ECO:0000313" key="3">
    <source>
        <dbReference type="Proteomes" id="UP000241462"/>
    </source>
</evidence>
<dbReference type="Proteomes" id="UP000241462">
    <property type="component" value="Unassembled WGS sequence"/>
</dbReference>
<feature type="region of interest" description="Disordered" evidence="1">
    <location>
        <begin position="609"/>
        <end position="667"/>
    </location>
</feature>
<protein>
    <submittedName>
        <fullName evidence="2">Uncharacterized protein</fullName>
    </submittedName>
</protein>
<feature type="compositionally biased region" description="Basic residues" evidence="1">
    <location>
        <begin position="1"/>
        <end position="11"/>
    </location>
</feature>
<feature type="compositionally biased region" description="Polar residues" evidence="1">
    <location>
        <begin position="534"/>
        <end position="545"/>
    </location>
</feature>
<keyword evidence="3" id="KW-1185">Reference proteome</keyword>
<feature type="region of interest" description="Disordered" evidence="1">
    <location>
        <begin position="274"/>
        <end position="396"/>
    </location>
</feature>
<feature type="compositionally biased region" description="Acidic residues" evidence="1">
    <location>
        <begin position="323"/>
        <end position="345"/>
    </location>
</feature>
<feature type="compositionally biased region" description="Basic and acidic residues" evidence="1">
    <location>
        <begin position="242"/>
        <end position="252"/>
    </location>
</feature>
<feature type="compositionally biased region" description="Acidic residues" evidence="1">
    <location>
        <begin position="138"/>
        <end position="152"/>
    </location>
</feature>
<feature type="compositionally biased region" description="Acidic residues" evidence="1">
    <location>
        <begin position="191"/>
        <end position="203"/>
    </location>
</feature>
<name>A0A2T3AD03_9PEZI</name>
<dbReference type="InParanoid" id="A0A2T3AD03"/>
<feature type="compositionally biased region" description="Basic and acidic residues" evidence="1">
    <location>
        <begin position="70"/>
        <end position="88"/>
    </location>
</feature>
<dbReference type="EMBL" id="KZ678409">
    <property type="protein sequence ID" value="PSR92149.1"/>
    <property type="molecule type" value="Genomic_DNA"/>
</dbReference>
<feature type="region of interest" description="Disordered" evidence="1">
    <location>
        <begin position="526"/>
        <end position="547"/>
    </location>
</feature>